<dbReference type="InterPro" id="IPR012997">
    <property type="entry name" value="RplA"/>
</dbReference>
<dbReference type="InterPro" id="IPR007730">
    <property type="entry name" value="SPOR-like_dom"/>
</dbReference>
<evidence type="ECO:0000313" key="8">
    <source>
        <dbReference type="EMBL" id="KXU34266.1"/>
    </source>
</evidence>
<keyword evidence="4" id="KW-0449">Lipoprotein</keyword>
<evidence type="ECO:0000256" key="6">
    <source>
        <dbReference type="SAM" id="SignalP"/>
    </source>
</evidence>
<dbReference type="HAMAP" id="MF_02071">
    <property type="entry name" value="RlpA"/>
    <property type="match status" value="1"/>
</dbReference>
<accession>A0A139SI97</accession>
<keyword evidence="4" id="KW-0564">Palmitate</keyword>
<keyword evidence="2 4" id="KW-0456">Lyase</keyword>
<keyword evidence="1 6" id="KW-0732">Signal</keyword>
<name>A0A139SI97_9GAMM</name>
<reference evidence="8 9" key="1">
    <citation type="submission" date="2016-02" db="EMBL/GenBank/DDBJ databases">
        <authorList>
            <person name="Wen L."/>
            <person name="He K."/>
            <person name="Yang H."/>
        </authorList>
    </citation>
    <scope>NUCLEOTIDE SEQUENCE [LARGE SCALE GENOMIC DNA]</scope>
    <source>
        <strain evidence="8 9">CV58</strain>
    </source>
</reference>
<dbReference type="InterPro" id="IPR009009">
    <property type="entry name" value="RlpA-like_DPBB"/>
</dbReference>
<evidence type="ECO:0000256" key="2">
    <source>
        <dbReference type="ARBA" id="ARBA00023239"/>
    </source>
</evidence>
<dbReference type="GO" id="GO:0042834">
    <property type="term" value="F:peptidoglycan binding"/>
    <property type="evidence" value="ECO:0007669"/>
    <property type="project" value="InterPro"/>
</dbReference>
<comment type="subcellular location">
    <subcellularLocation>
        <location evidence="4">Cell membrane</location>
        <topology evidence="4">Lipid-anchor</topology>
    </subcellularLocation>
</comment>
<comment type="caution">
    <text evidence="8">The sequence shown here is derived from an EMBL/GenBank/DDBJ whole genome shotgun (WGS) entry which is preliminary data.</text>
</comment>
<dbReference type="GO" id="GO:0009279">
    <property type="term" value="C:cell outer membrane"/>
    <property type="evidence" value="ECO:0007669"/>
    <property type="project" value="TreeGrafter"/>
</dbReference>
<dbReference type="GO" id="GO:0000270">
    <property type="term" value="P:peptidoglycan metabolic process"/>
    <property type="evidence" value="ECO:0007669"/>
    <property type="project" value="UniProtKB-UniRule"/>
</dbReference>
<dbReference type="Gene3D" id="2.40.40.10">
    <property type="entry name" value="RlpA-like domain"/>
    <property type="match status" value="1"/>
</dbReference>
<proteinExistence type="inferred from homology"/>
<evidence type="ECO:0000259" key="7">
    <source>
        <dbReference type="PROSITE" id="PS51724"/>
    </source>
</evidence>
<evidence type="ECO:0000256" key="1">
    <source>
        <dbReference type="ARBA" id="ARBA00022729"/>
    </source>
</evidence>
<dbReference type="InterPro" id="IPR036680">
    <property type="entry name" value="SPOR-like_sf"/>
</dbReference>
<keyword evidence="4" id="KW-1003">Cell membrane</keyword>
<feature type="domain" description="SPOR" evidence="7">
    <location>
        <begin position="229"/>
        <end position="309"/>
    </location>
</feature>
<dbReference type="AlphaFoldDB" id="A0A139SI97"/>
<evidence type="ECO:0000256" key="5">
    <source>
        <dbReference type="RuleBase" id="RU003495"/>
    </source>
</evidence>
<dbReference type="SUPFAM" id="SSF110997">
    <property type="entry name" value="Sporulation related repeat"/>
    <property type="match status" value="1"/>
</dbReference>
<dbReference type="GO" id="GO:0005886">
    <property type="term" value="C:plasma membrane"/>
    <property type="evidence" value="ECO:0007669"/>
    <property type="project" value="UniProtKB-SubCell"/>
</dbReference>
<organism evidence="8 9">
    <name type="scientific">Ventosimonas gracilis</name>
    <dbReference type="NCBI Taxonomy" id="1680762"/>
    <lineage>
        <taxon>Bacteria</taxon>
        <taxon>Pseudomonadati</taxon>
        <taxon>Pseudomonadota</taxon>
        <taxon>Gammaproteobacteria</taxon>
        <taxon>Pseudomonadales</taxon>
        <taxon>Ventosimonadaceae</taxon>
        <taxon>Ventosimonas</taxon>
    </lineage>
</organism>
<sequence length="309" mass="34027">MRAQPCLWLSASALFLLLAACVHHSPEPIRKGDTLSSPADFKRPQQDGKPDWQVDVAKIPDAVPQPHNGTYKNAPYQVFGKTYYPLSVPASLNYREVGLASWYGTQFHSKQTSNGEIFDLYGMTAAHKTLPLPSYVRVTNLANGKNVILRVNDRGPFHSDRIIDLSYGAAMKLGYAEDGVARVQVEVIDPKQWQAKHGRLVLPKVAANDAPDAAQVAAHTPDYGAKKNLHEASGLYLQVAAFLSLQTAEQLKQRLSQSLSVPIFISPLAIDGQILHRIRLGPIPHLDDAKRLQQEVERLGLGLPLVVRP</sequence>
<dbReference type="PANTHER" id="PTHR34183">
    <property type="entry name" value="ENDOLYTIC PEPTIDOGLYCAN TRANSGLYCOSYLASE RLPA"/>
    <property type="match status" value="1"/>
</dbReference>
<dbReference type="PROSITE" id="PS51257">
    <property type="entry name" value="PROKAR_LIPOPROTEIN"/>
    <property type="match status" value="1"/>
</dbReference>
<dbReference type="SUPFAM" id="SSF50685">
    <property type="entry name" value="Barwin-like endoglucanases"/>
    <property type="match status" value="1"/>
</dbReference>
<dbReference type="EC" id="4.2.2.-" evidence="4"/>
<dbReference type="CDD" id="cd22268">
    <property type="entry name" value="DPBB_RlpA-like"/>
    <property type="match status" value="1"/>
</dbReference>
<dbReference type="GO" id="GO:0008932">
    <property type="term" value="F:lytic endotransglycosylase activity"/>
    <property type="evidence" value="ECO:0007669"/>
    <property type="project" value="UniProtKB-UniRule"/>
</dbReference>
<dbReference type="RefSeq" id="WP_068393199.1">
    <property type="nucleotide sequence ID" value="NZ_LSZO01000217.1"/>
</dbReference>
<dbReference type="GO" id="GO:0071555">
    <property type="term" value="P:cell wall organization"/>
    <property type="evidence" value="ECO:0007669"/>
    <property type="project" value="UniProtKB-KW"/>
</dbReference>
<dbReference type="PANTHER" id="PTHR34183:SF1">
    <property type="entry name" value="ENDOLYTIC PEPTIDOGLYCAN TRANSGLYCOSYLASE RLPA"/>
    <property type="match status" value="1"/>
</dbReference>
<protein>
    <recommendedName>
        <fullName evidence="4">Endolytic peptidoglycan transglycosylase RlpA</fullName>
        <ecNumber evidence="4">4.2.2.-</ecNumber>
    </recommendedName>
</protein>
<dbReference type="OrthoDB" id="9779128at2"/>
<evidence type="ECO:0000256" key="4">
    <source>
        <dbReference type="HAMAP-Rule" id="MF_02071"/>
    </source>
</evidence>
<dbReference type="Gene3D" id="3.30.70.1070">
    <property type="entry name" value="Sporulation related repeat"/>
    <property type="match status" value="1"/>
</dbReference>
<keyword evidence="9" id="KW-1185">Reference proteome</keyword>
<comment type="function">
    <text evidence="4">Lytic transglycosylase with a strong preference for naked glycan strands that lack stem peptides.</text>
</comment>
<dbReference type="Pfam" id="PF03330">
    <property type="entry name" value="DPBB_1"/>
    <property type="match status" value="1"/>
</dbReference>
<keyword evidence="4" id="KW-0472">Membrane</keyword>
<evidence type="ECO:0000313" key="9">
    <source>
        <dbReference type="Proteomes" id="UP000072660"/>
    </source>
</evidence>
<gene>
    <name evidence="4" type="primary">rlpA</name>
    <name evidence="8" type="ORF">AXE65_07630</name>
</gene>
<dbReference type="FunFam" id="2.40.40.10:FF:000003">
    <property type="entry name" value="Endolytic peptidoglycan transglycosylase RlpA"/>
    <property type="match status" value="1"/>
</dbReference>
<evidence type="ECO:0000256" key="3">
    <source>
        <dbReference type="ARBA" id="ARBA00023316"/>
    </source>
</evidence>
<dbReference type="InterPro" id="IPR034718">
    <property type="entry name" value="RlpA"/>
</dbReference>
<dbReference type="NCBIfam" id="TIGR00413">
    <property type="entry name" value="rlpA"/>
    <property type="match status" value="1"/>
</dbReference>
<dbReference type="PROSITE" id="PS51724">
    <property type="entry name" value="SPOR"/>
    <property type="match status" value="1"/>
</dbReference>
<comment type="similarity">
    <text evidence="4 5">Belongs to the RlpA family.</text>
</comment>
<dbReference type="EMBL" id="LSZO01000217">
    <property type="protein sequence ID" value="KXU34266.1"/>
    <property type="molecule type" value="Genomic_DNA"/>
</dbReference>
<feature type="signal peptide" evidence="6">
    <location>
        <begin position="1"/>
        <end position="24"/>
    </location>
</feature>
<dbReference type="InterPro" id="IPR036908">
    <property type="entry name" value="RlpA-like_sf"/>
</dbReference>
<feature type="chain" id="PRO_5009985953" description="Endolytic peptidoglycan transglycosylase RlpA" evidence="6">
    <location>
        <begin position="25"/>
        <end position="309"/>
    </location>
</feature>
<dbReference type="Pfam" id="PF05036">
    <property type="entry name" value="SPOR"/>
    <property type="match status" value="1"/>
</dbReference>
<keyword evidence="3 4" id="KW-0961">Cell wall biogenesis/degradation</keyword>
<dbReference type="Proteomes" id="UP000072660">
    <property type="component" value="Unassembled WGS sequence"/>
</dbReference>